<dbReference type="Gene3D" id="2.180.10.10">
    <property type="entry name" value="RHS repeat-associated core"/>
    <property type="match status" value="1"/>
</dbReference>
<comment type="caution">
    <text evidence="1">The sequence shown here is derived from an EMBL/GenBank/DDBJ whole genome shotgun (WGS) entry which is preliminary data.</text>
</comment>
<dbReference type="Proteomes" id="UP001163719">
    <property type="component" value="Unassembled WGS sequence"/>
</dbReference>
<accession>A0ABT3HQE4</accession>
<evidence type="ECO:0008006" key="3">
    <source>
        <dbReference type="Google" id="ProtNLM"/>
    </source>
</evidence>
<sequence>MGKNILIWFCIVFFVQSYAQKYSDKDFIGYVNYTNIPLVNVRFNPLLFDHVLDREPEWYSKNKIKKITYLMDGQFYQSFQYSRDGNVVESNYEKGSKYLTSKNKDEIITIGYNNDKENTIVSKKMTPDGKLLRIKSQYATTKNDSTINKFYYENNRIVKKEQYFNNKIQRKSEFKYDKNLLVNMINMDYAIQVQPNQTRESDNIIYKYDSQNNCISIEGVRYFGVLKDRHFYKYSSKNKLLREDYILNEGKGSEINEGSIEYAYAEKDRLSKISESNKSKASVTQIIYGDNNKVKSIIINCDNGCYSTYFPINFYPGKITCVYDIKYDDKNNMIEINNTLNGQLKNKSEYIIEYY</sequence>
<protein>
    <recommendedName>
        <fullName evidence="3">YD repeat-containing protein</fullName>
    </recommendedName>
</protein>
<reference evidence="1" key="1">
    <citation type="submission" date="2022-10" db="EMBL/GenBank/DDBJ databases">
        <title>Chryseobacterium babae sp. nov. isolated from the gut of the beetle Oryctes rhinoceros, and Chryseobacterium kimseyorum sp. nov., isolated from a stick insect rearing cage.</title>
        <authorList>
            <person name="Shelomi M."/>
            <person name="Han C.-J."/>
            <person name="Chen W.-M."/>
            <person name="Chen H.-K."/>
            <person name="Liaw S.-J."/>
            <person name="Muhle E."/>
            <person name="Clermont D."/>
        </authorList>
    </citation>
    <scope>NUCLEOTIDE SEQUENCE</scope>
    <source>
        <strain evidence="1">WLa1L2M3</strain>
    </source>
</reference>
<dbReference type="EMBL" id="JAPDHV010000005">
    <property type="protein sequence ID" value="MCW3162011.1"/>
    <property type="molecule type" value="Genomic_DNA"/>
</dbReference>
<keyword evidence="2" id="KW-1185">Reference proteome</keyword>
<name>A0ABT3HQE4_9FLAO</name>
<gene>
    <name evidence="1" type="ORF">OH806_12115</name>
</gene>
<evidence type="ECO:0000313" key="1">
    <source>
        <dbReference type="EMBL" id="MCW3162011.1"/>
    </source>
</evidence>
<dbReference type="RefSeq" id="WP_264743952.1">
    <property type="nucleotide sequence ID" value="NZ_JAPDHV010000005.1"/>
</dbReference>
<proteinExistence type="predicted"/>
<organism evidence="1 2">
    <name type="scientific">Chryseobacterium oryctis</name>
    <dbReference type="NCBI Taxonomy" id="2952618"/>
    <lineage>
        <taxon>Bacteria</taxon>
        <taxon>Pseudomonadati</taxon>
        <taxon>Bacteroidota</taxon>
        <taxon>Flavobacteriia</taxon>
        <taxon>Flavobacteriales</taxon>
        <taxon>Weeksellaceae</taxon>
        <taxon>Chryseobacterium group</taxon>
        <taxon>Chryseobacterium</taxon>
    </lineage>
</organism>
<evidence type="ECO:0000313" key="2">
    <source>
        <dbReference type="Proteomes" id="UP001163719"/>
    </source>
</evidence>